<comment type="caution">
    <text evidence="2">The sequence shown here is derived from an EMBL/GenBank/DDBJ whole genome shotgun (WGS) entry which is preliminary data.</text>
</comment>
<gene>
    <name evidence="2" type="ORF">CWI69_10405</name>
</gene>
<evidence type="ECO:0000313" key="3">
    <source>
        <dbReference type="Proteomes" id="UP000287198"/>
    </source>
</evidence>
<reference evidence="3" key="1">
    <citation type="journal article" date="2018" name="Front. Microbiol.">
        <title>Genome-Based Analysis Reveals the Taxonomy and Diversity of the Family Idiomarinaceae.</title>
        <authorList>
            <person name="Liu Y."/>
            <person name="Lai Q."/>
            <person name="Shao Z."/>
        </authorList>
    </citation>
    <scope>NUCLEOTIDE SEQUENCE [LARGE SCALE GENOMIC DNA]</scope>
    <source>
        <strain evidence="3">BH195</strain>
    </source>
</reference>
<protein>
    <recommendedName>
        <fullName evidence="1">WCX domain-containing protein</fullName>
    </recommendedName>
</protein>
<dbReference type="Pfam" id="PF25583">
    <property type="entry name" value="WCX"/>
    <property type="match status" value="1"/>
</dbReference>
<name>A0A432XTJ6_9GAMM</name>
<keyword evidence="3" id="KW-1185">Reference proteome</keyword>
<organism evidence="2 3">
    <name type="scientific">Pseudidiomarina halophila</name>
    <dbReference type="NCBI Taxonomy" id="1449799"/>
    <lineage>
        <taxon>Bacteria</taxon>
        <taxon>Pseudomonadati</taxon>
        <taxon>Pseudomonadota</taxon>
        <taxon>Gammaproteobacteria</taxon>
        <taxon>Alteromonadales</taxon>
        <taxon>Idiomarinaceae</taxon>
        <taxon>Pseudidiomarina</taxon>
    </lineage>
</organism>
<dbReference type="OrthoDB" id="8595817at2"/>
<dbReference type="EMBL" id="PIPW01000003">
    <property type="protein sequence ID" value="RUO52042.1"/>
    <property type="molecule type" value="Genomic_DNA"/>
</dbReference>
<sequence>MQTVLRYLLMLRHIPRQPQKIDVNTLRERLAEHGIDVSIRTIQRNLIELSEVFPLTTDERCKPYGWSLLPDAPLLPLLSSNQIQRIASGADTAVTETVPLKLRCVPEIKKQLETYPLNDSQRLKSNGESVLLTATADLTDELTVWILSHGAKLEVLEPIELRNKVAEQAQIMHRYYKA</sequence>
<evidence type="ECO:0000259" key="1">
    <source>
        <dbReference type="Pfam" id="PF25583"/>
    </source>
</evidence>
<dbReference type="RefSeq" id="WP_126764143.1">
    <property type="nucleotide sequence ID" value="NZ_JBHLTZ010000010.1"/>
</dbReference>
<accession>A0A432XTJ6</accession>
<proteinExistence type="predicted"/>
<dbReference type="AlphaFoldDB" id="A0A432XTJ6"/>
<evidence type="ECO:0000313" key="2">
    <source>
        <dbReference type="EMBL" id="RUO52042.1"/>
    </source>
</evidence>
<feature type="domain" description="WCX" evidence="1">
    <location>
        <begin position="97"/>
        <end position="170"/>
    </location>
</feature>
<dbReference type="InterPro" id="IPR057727">
    <property type="entry name" value="WCX_dom"/>
</dbReference>
<dbReference type="Proteomes" id="UP000287198">
    <property type="component" value="Unassembled WGS sequence"/>
</dbReference>